<evidence type="ECO:0000313" key="2">
    <source>
        <dbReference type="EnsemblPlants" id="TuG1812G0700003037.01.T01"/>
    </source>
</evidence>
<dbReference type="AlphaFoldDB" id="A0A8R7V8G0"/>
<dbReference type="Proteomes" id="UP000015106">
    <property type="component" value="Chromosome 7"/>
</dbReference>
<feature type="region of interest" description="Disordered" evidence="1">
    <location>
        <begin position="86"/>
        <end position="121"/>
    </location>
</feature>
<name>A0A8R7V8G0_TRIUA</name>
<evidence type="ECO:0000256" key="1">
    <source>
        <dbReference type="SAM" id="MobiDB-lite"/>
    </source>
</evidence>
<keyword evidence="3" id="KW-1185">Reference proteome</keyword>
<feature type="compositionally biased region" description="Basic and acidic residues" evidence="1">
    <location>
        <begin position="1"/>
        <end position="21"/>
    </location>
</feature>
<evidence type="ECO:0000313" key="3">
    <source>
        <dbReference type="Proteomes" id="UP000015106"/>
    </source>
</evidence>
<dbReference type="EnsemblPlants" id="TuG1812G0700003037.01.T01">
    <property type="protein sequence ID" value="TuG1812G0700003037.01.T01"/>
    <property type="gene ID" value="TuG1812G0700003037.01"/>
</dbReference>
<dbReference type="Gramene" id="TuG1812G0700003037.01.T01">
    <property type="protein sequence ID" value="TuG1812G0700003037.01.T01"/>
    <property type="gene ID" value="TuG1812G0700003037.01"/>
</dbReference>
<protein>
    <submittedName>
        <fullName evidence="2">Uncharacterized protein</fullName>
    </submittedName>
</protein>
<reference evidence="3" key="1">
    <citation type="journal article" date="2013" name="Nature">
        <title>Draft genome of the wheat A-genome progenitor Triticum urartu.</title>
        <authorList>
            <person name="Ling H.Q."/>
            <person name="Zhao S."/>
            <person name="Liu D."/>
            <person name="Wang J."/>
            <person name="Sun H."/>
            <person name="Zhang C."/>
            <person name="Fan H."/>
            <person name="Li D."/>
            <person name="Dong L."/>
            <person name="Tao Y."/>
            <person name="Gao C."/>
            <person name="Wu H."/>
            <person name="Li Y."/>
            <person name="Cui Y."/>
            <person name="Guo X."/>
            <person name="Zheng S."/>
            <person name="Wang B."/>
            <person name="Yu K."/>
            <person name="Liang Q."/>
            <person name="Yang W."/>
            <person name="Lou X."/>
            <person name="Chen J."/>
            <person name="Feng M."/>
            <person name="Jian J."/>
            <person name="Zhang X."/>
            <person name="Luo G."/>
            <person name="Jiang Y."/>
            <person name="Liu J."/>
            <person name="Wang Z."/>
            <person name="Sha Y."/>
            <person name="Zhang B."/>
            <person name="Wu H."/>
            <person name="Tang D."/>
            <person name="Shen Q."/>
            <person name="Xue P."/>
            <person name="Zou S."/>
            <person name="Wang X."/>
            <person name="Liu X."/>
            <person name="Wang F."/>
            <person name="Yang Y."/>
            <person name="An X."/>
            <person name="Dong Z."/>
            <person name="Zhang K."/>
            <person name="Zhang X."/>
            <person name="Luo M.C."/>
            <person name="Dvorak J."/>
            <person name="Tong Y."/>
            <person name="Wang J."/>
            <person name="Yang H."/>
            <person name="Li Z."/>
            <person name="Wang D."/>
            <person name="Zhang A."/>
            <person name="Wang J."/>
        </authorList>
    </citation>
    <scope>NUCLEOTIDE SEQUENCE</scope>
    <source>
        <strain evidence="3">cv. G1812</strain>
    </source>
</reference>
<sequence>MLQIKEEILEAKSQDDPKLEYPNEQVEDPMSTTSEEVKEAVVDEDEEPEIHLPIVIQESDVPGFCLCTNQCMLTRFEVTSLGIPVESEHGDEEKQWGTHMEERSWSVHEEAKGEESQCKRM</sequence>
<proteinExistence type="predicted"/>
<feature type="region of interest" description="Disordered" evidence="1">
    <location>
        <begin position="1"/>
        <end position="33"/>
    </location>
</feature>
<accession>A0A8R7V8G0</accession>
<dbReference type="PANTHER" id="PTHR48212">
    <property type="entry name" value="CCHC-TYPE DOMAIN-CONTAINING PROTEIN"/>
    <property type="match status" value="1"/>
</dbReference>
<dbReference type="PANTHER" id="PTHR48212:SF1">
    <property type="entry name" value="CCHC-TYPE DOMAIN-CONTAINING PROTEIN"/>
    <property type="match status" value="1"/>
</dbReference>
<organism evidence="2 3">
    <name type="scientific">Triticum urartu</name>
    <name type="common">Red wild einkorn</name>
    <name type="synonym">Crithodium urartu</name>
    <dbReference type="NCBI Taxonomy" id="4572"/>
    <lineage>
        <taxon>Eukaryota</taxon>
        <taxon>Viridiplantae</taxon>
        <taxon>Streptophyta</taxon>
        <taxon>Embryophyta</taxon>
        <taxon>Tracheophyta</taxon>
        <taxon>Spermatophyta</taxon>
        <taxon>Magnoliopsida</taxon>
        <taxon>Liliopsida</taxon>
        <taxon>Poales</taxon>
        <taxon>Poaceae</taxon>
        <taxon>BOP clade</taxon>
        <taxon>Pooideae</taxon>
        <taxon>Triticodae</taxon>
        <taxon>Triticeae</taxon>
        <taxon>Triticinae</taxon>
        <taxon>Triticum</taxon>
    </lineage>
</organism>
<reference evidence="2" key="3">
    <citation type="submission" date="2022-06" db="UniProtKB">
        <authorList>
            <consortium name="EnsemblPlants"/>
        </authorList>
    </citation>
    <scope>IDENTIFICATION</scope>
</reference>
<reference evidence="2" key="2">
    <citation type="submission" date="2018-03" db="EMBL/GenBank/DDBJ databases">
        <title>The Triticum urartu genome reveals the dynamic nature of wheat genome evolution.</title>
        <authorList>
            <person name="Ling H."/>
            <person name="Ma B."/>
            <person name="Shi X."/>
            <person name="Liu H."/>
            <person name="Dong L."/>
            <person name="Sun H."/>
            <person name="Cao Y."/>
            <person name="Gao Q."/>
            <person name="Zheng S."/>
            <person name="Li Y."/>
            <person name="Yu Y."/>
            <person name="Du H."/>
            <person name="Qi M."/>
            <person name="Li Y."/>
            <person name="Yu H."/>
            <person name="Cui Y."/>
            <person name="Wang N."/>
            <person name="Chen C."/>
            <person name="Wu H."/>
            <person name="Zhao Y."/>
            <person name="Zhang J."/>
            <person name="Li Y."/>
            <person name="Zhou W."/>
            <person name="Zhang B."/>
            <person name="Hu W."/>
            <person name="Eijk M."/>
            <person name="Tang J."/>
            <person name="Witsenboer H."/>
            <person name="Zhao S."/>
            <person name="Li Z."/>
            <person name="Zhang A."/>
            <person name="Wang D."/>
            <person name="Liang C."/>
        </authorList>
    </citation>
    <scope>NUCLEOTIDE SEQUENCE [LARGE SCALE GENOMIC DNA]</scope>
    <source>
        <strain evidence="2">cv. G1812</strain>
    </source>
</reference>